<accession>A0ABU7RRP5</accession>
<protein>
    <submittedName>
        <fullName evidence="2">Uncharacterized protein</fullName>
    </submittedName>
</protein>
<sequence length="72" mass="7450">MYVLQAVIGPDVLLRNAVTGQPEAVVVSLAQGLAMVPMTKELFDAVREGPPTGRWASGSCPAASTVRSPAGR</sequence>
<reference evidence="2 3" key="1">
    <citation type="submission" date="2024-01" db="EMBL/GenBank/DDBJ databases">
        <title>Genome insights into Plantactinospora sonchi sp. nov.</title>
        <authorList>
            <person name="Wang L."/>
        </authorList>
    </citation>
    <scope>NUCLEOTIDE SEQUENCE [LARGE SCALE GENOMIC DNA]</scope>
    <source>
        <strain evidence="2 3">NEAU-QY2</strain>
    </source>
</reference>
<evidence type="ECO:0000313" key="3">
    <source>
        <dbReference type="Proteomes" id="UP001332243"/>
    </source>
</evidence>
<dbReference type="Proteomes" id="UP001332243">
    <property type="component" value="Unassembled WGS sequence"/>
</dbReference>
<feature type="region of interest" description="Disordered" evidence="1">
    <location>
        <begin position="50"/>
        <end position="72"/>
    </location>
</feature>
<organism evidence="2 3">
    <name type="scientific">Plantactinospora sonchi</name>
    <dbReference type="NCBI Taxonomy" id="1544735"/>
    <lineage>
        <taxon>Bacteria</taxon>
        <taxon>Bacillati</taxon>
        <taxon>Actinomycetota</taxon>
        <taxon>Actinomycetes</taxon>
        <taxon>Micromonosporales</taxon>
        <taxon>Micromonosporaceae</taxon>
        <taxon>Plantactinospora</taxon>
    </lineage>
</organism>
<gene>
    <name evidence="2" type="ORF">V1633_11785</name>
</gene>
<evidence type="ECO:0000313" key="2">
    <source>
        <dbReference type="EMBL" id="MEE6259165.1"/>
    </source>
</evidence>
<dbReference type="RefSeq" id="WP_331214297.1">
    <property type="nucleotide sequence ID" value="NZ_JAZGQK010000009.1"/>
</dbReference>
<comment type="caution">
    <text evidence="2">The sequence shown here is derived from an EMBL/GenBank/DDBJ whole genome shotgun (WGS) entry which is preliminary data.</text>
</comment>
<evidence type="ECO:0000256" key="1">
    <source>
        <dbReference type="SAM" id="MobiDB-lite"/>
    </source>
</evidence>
<dbReference type="EMBL" id="JAZGQK010000009">
    <property type="protein sequence ID" value="MEE6259165.1"/>
    <property type="molecule type" value="Genomic_DNA"/>
</dbReference>
<name>A0ABU7RRP5_9ACTN</name>
<keyword evidence="3" id="KW-1185">Reference proteome</keyword>
<proteinExistence type="predicted"/>